<evidence type="ECO:0000313" key="1">
    <source>
        <dbReference type="EMBL" id="ASM74402.1"/>
    </source>
</evidence>
<dbReference type="OrthoDB" id="7867738at2"/>
<keyword evidence="2" id="KW-1185">Reference proteome</keyword>
<reference evidence="1 2" key="1">
    <citation type="submission" date="2017-07" db="EMBL/GenBank/DDBJ databases">
        <title>Genome Sequence of Sulfitobacter pseudonitzschiae Strain SMR1 Isolated from a culture of the Diatom Skeletonema marinoi.</title>
        <authorList>
            <person name="Topel M."/>
            <person name="Pinder M.I.M."/>
            <person name="Johansson O.N."/>
            <person name="Kourtchenko O."/>
            <person name="Godhe A."/>
            <person name="Clarke A.K."/>
        </authorList>
    </citation>
    <scope>NUCLEOTIDE SEQUENCE [LARGE SCALE GENOMIC DNA]</scope>
    <source>
        <strain evidence="1 2">SMR1</strain>
        <plasmid evidence="1 2">pSMR1-1</plasmid>
    </source>
</reference>
<geneLocation type="plasmid" evidence="1 2">
    <name>pSMR1-1</name>
</geneLocation>
<gene>
    <name evidence="1" type="ORF">SULPSESMR1_04704</name>
</gene>
<dbReference type="KEGG" id="spse:SULPSESMR1_04704"/>
<dbReference type="EMBL" id="CP022416">
    <property type="protein sequence ID" value="ASM74402.1"/>
    <property type="molecule type" value="Genomic_DNA"/>
</dbReference>
<proteinExistence type="predicted"/>
<dbReference type="AlphaFoldDB" id="A0A221K5W6"/>
<dbReference type="RefSeq" id="WP_089422466.1">
    <property type="nucleotide sequence ID" value="NZ_CP022416.1"/>
</dbReference>
<sequence length="89" mass="9897">MSKIKDVERSIEVIAGQVAAQQMVMETIIVEAMRMNAIGEAQIMALLTQGMDVFERNENMTKHETFGAIGTLRSVLDTIKRAEDAKLID</sequence>
<protein>
    <submittedName>
        <fullName evidence="1">Uncharacterized protein</fullName>
    </submittedName>
</protein>
<accession>A0A221K5W6</accession>
<organism evidence="1 2">
    <name type="scientific">Pseudosulfitobacter pseudonitzschiae</name>
    <dbReference type="NCBI Taxonomy" id="1402135"/>
    <lineage>
        <taxon>Bacteria</taxon>
        <taxon>Pseudomonadati</taxon>
        <taxon>Pseudomonadota</taxon>
        <taxon>Alphaproteobacteria</taxon>
        <taxon>Rhodobacterales</taxon>
        <taxon>Roseobacteraceae</taxon>
        <taxon>Pseudosulfitobacter</taxon>
    </lineage>
</organism>
<dbReference type="Proteomes" id="UP000199754">
    <property type="component" value="Plasmid pSMR1-1"/>
</dbReference>
<name>A0A221K5W6_9RHOB</name>
<keyword evidence="1" id="KW-0614">Plasmid</keyword>
<evidence type="ECO:0000313" key="2">
    <source>
        <dbReference type="Proteomes" id="UP000199754"/>
    </source>
</evidence>